<keyword evidence="3" id="KW-1185">Reference proteome</keyword>
<accession>A0A5P9YII6</accession>
<organism evidence="2 3">
    <name type="scientific">Nonomuraea phyllanthi</name>
    <dbReference type="NCBI Taxonomy" id="2219224"/>
    <lineage>
        <taxon>Bacteria</taxon>
        <taxon>Bacillati</taxon>
        <taxon>Actinomycetota</taxon>
        <taxon>Actinomycetes</taxon>
        <taxon>Streptosporangiales</taxon>
        <taxon>Streptosporangiaceae</taxon>
        <taxon>Nonomuraea</taxon>
    </lineage>
</organism>
<feature type="region of interest" description="Disordered" evidence="1">
    <location>
        <begin position="1"/>
        <end position="27"/>
    </location>
</feature>
<proteinExistence type="predicted"/>
<feature type="compositionally biased region" description="Low complexity" evidence="1">
    <location>
        <begin position="1"/>
        <end position="15"/>
    </location>
</feature>
<comment type="caution">
    <text evidence="2">The sequence shown here is derived from an EMBL/GenBank/DDBJ whole genome shotgun (WGS) entry which is preliminary data.</text>
</comment>
<dbReference type="AlphaFoldDB" id="A0A5C4VG22"/>
<reference evidence="2 3" key="1">
    <citation type="submission" date="2019-10" db="EMBL/GenBank/DDBJ databases">
        <title>Nonomuraea sp. nov., isolated from Phyllanthus amarus.</title>
        <authorList>
            <person name="Klykleung N."/>
            <person name="Tanasupawat S."/>
        </authorList>
    </citation>
    <scope>NUCLEOTIDE SEQUENCE [LARGE SCALE GENOMIC DNA]</scope>
    <source>
        <strain evidence="2 3">PA1-10</strain>
    </source>
</reference>
<dbReference type="OrthoDB" id="3530951at2"/>
<dbReference type="RefSeq" id="WP_139636530.1">
    <property type="nucleotide sequence ID" value="NZ_CP045572.1"/>
</dbReference>
<evidence type="ECO:0000313" key="2">
    <source>
        <dbReference type="EMBL" id="KAB8188746.1"/>
    </source>
</evidence>
<dbReference type="Proteomes" id="UP000312512">
    <property type="component" value="Unassembled WGS sequence"/>
</dbReference>
<evidence type="ECO:0000256" key="1">
    <source>
        <dbReference type="SAM" id="MobiDB-lite"/>
    </source>
</evidence>
<dbReference type="EMBL" id="VDLX02000023">
    <property type="protein sequence ID" value="KAB8188746.1"/>
    <property type="molecule type" value="Genomic_DNA"/>
</dbReference>
<protein>
    <submittedName>
        <fullName evidence="2">Uncharacterized protein</fullName>
    </submittedName>
</protein>
<accession>A0A5C4VG22</accession>
<evidence type="ECO:0000313" key="3">
    <source>
        <dbReference type="Proteomes" id="UP000312512"/>
    </source>
</evidence>
<sequence length="217" mass="23203">MTTTQPRSAAVPGRRAAGGRRAPRERGTGSRLLGLLAGLAMLAAAVAVQTLHKSEGEQADPLTYTGVKGEAVDARRFTVRLDSFMAAKSIQSGRTTIGTDNIFLIVSASAKSSRKPYHLGQPVLLTADGKRFDATDRVNSDLTLANVWVQPDIWVSGKFFFEVPASVLPGARVVFSLPGGFLVESYQPEVEVDLGLDEEGARKLVASPQSVYSTDKK</sequence>
<gene>
    <name evidence="2" type="ORF">FH608_042440</name>
</gene>
<name>A0A5C4VG22_9ACTN</name>